<keyword evidence="2" id="KW-1133">Transmembrane helix</keyword>
<keyword evidence="2" id="KW-0812">Transmembrane</keyword>
<proteinExistence type="predicted"/>
<dbReference type="AlphaFoldDB" id="A0AAX4JUZ5"/>
<evidence type="ECO:0008006" key="5">
    <source>
        <dbReference type="Google" id="ProtNLM"/>
    </source>
</evidence>
<dbReference type="GeneID" id="91094851"/>
<keyword evidence="1" id="KW-0175">Coiled coil</keyword>
<feature type="transmembrane region" description="Helical" evidence="2">
    <location>
        <begin position="41"/>
        <end position="61"/>
    </location>
</feature>
<organism evidence="3 4">
    <name type="scientific">Kwoniella dendrophila CBS 6074</name>
    <dbReference type="NCBI Taxonomy" id="1295534"/>
    <lineage>
        <taxon>Eukaryota</taxon>
        <taxon>Fungi</taxon>
        <taxon>Dikarya</taxon>
        <taxon>Basidiomycota</taxon>
        <taxon>Agaricomycotina</taxon>
        <taxon>Tremellomycetes</taxon>
        <taxon>Tremellales</taxon>
        <taxon>Cryptococcaceae</taxon>
        <taxon>Kwoniella</taxon>
    </lineage>
</organism>
<evidence type="ECO:0000256" key="2">
    <source>
        <dbReference type="SAM" id="Phobius"/>
    </source>
</evidence>
<dbReference type="EMBL" id="CP144102">
    <property type="protein sequence ID" value="WWC89260.1"/>
    <property type="molecule type" value="Genomic_DNA"/>
</dbReference>
<gene>
    <name evidence="3" type="ORF">L201_004181</name>
</gene>
<dbReference type="RefSeq" id="XP_066076023.1">
    <property type="nucleotide sequence ID" value="XM_066219926.1"/>
</dbReference>
<reference evidence="3 4" key="1">
    <citation type="submission" date="2024-01" db="EMBL/GenBank/DDBJ databases">
        <title>Comparative genomics of Cryptococcus and Kwoniella reveals pathogenesis evolution and contrasting modes of karyotype evolution via chromosome fusion or intercentromeric recombination.</title>
        <authorList>
            <person name="Coelho M.A."/>
            <person name="David-Palma M."/>
            <person name="Shea T."/>
            <person name="Bowers K."/>
            <person name="McGinley-Smith S."/>
            <person name="Mohammad A.W."/>
            <person name="Gnirke A."/>
            <person name="Yurkov A.M."/>
            <person name="Nowrousian M."/>
            <person name="Sun S."/>
            <person name="Cuomo C.A."/>
            <person name="Heitman J."/>
        </authorList>
    </citation>
    <scope>NUCLEOTIDE SEQUENCE [LARGE SCALE GENOMIC DNA]</scope>
    <source>
        <strain evidence="3 4">CBS 6074</strain>
    </source>
</reference>
<name>A0AAX4JUZ5_9TREE</name>
<keyword evidence="2" id="KW-0472">Membrane</keyword>
<evidence type="ECO:0000313" key="3">
    <source>
        <dbReference type="EMBL" id="WWC89260.1"/>
    </source>
</evidence>
<evidence type="ECO:0000256" key="1">
    <source>
        <dbReference type="SAM" id="Coils"/>
    </source>
</evidence>
<dbReference type="Proteomes" id="UP001355207">
    <property type="component" value="Chromosome 5"/>
</dbReference>
<accession>A0AAX4JUZ5</accession>
<sequence>MNRGEVENPTEEYSDASCYQNVVDKTSEAFCSEATTECKSVVTICSVIGLLLVALILWKLWKRKQNKKKQQEDLEKRKLEMKKQEADSEENVIKGYQQKMRNNFFSHMFGGSGNKEGK</sequence>
<feature type="coiled-coil region" evidence="1">
    <location>
        <begin position="62"/>
        <end position="99"/>
    </location>
</feature>
<evidence type="ECO:0000313" key="4">
    <source>
        <dbReference type="Proteomes" id="UP001355207"/>
    </source>
</evidence>
<keyword evidence="4" id="KW-1185">Reference proteome</keyword>
<protein>
    <recommendedName>
        <fullName evidence="5">PIR Superfamily Protein</fullName>
    </recommendedName>
</protein>